<sequence length="463" mass="50855">MKKFSVTSLAMIIFVGVFGFPNIANNFKAVGTSASLMLMVGAIIFFLPLCLIMAEFGAYAKDRAAGIYAWIEIGLGKKIAYIAIWSYFVANIFYLPTLATRIPTYLSFVFFGDAEVTNTQTALLGTVALIFALIIGLKYEKQFHKVSTFVGYLSLFVAGIFLVAGIYVYATGQSSTAITATTFAINLHDKPSIAMILSTFAWIIFAFGGAEICGVYVDKLDEPEKNFPKAIFIASATIGILYVLGILAIATFGTADEFSQVSLVNAVISGYQFMGQKLGLGPWFIRMIAVSYTLITTVSLVLWSVALAKSVFSEVPEGTFPEWLTRKTETGVLKNSLIFQTILALLFIFLTTFGGDKAGELYYKIYDMSTMSFIVPYFFLALSYIIFKKKNHISPFQAVKNPIAGMILGSLLLILCLVSLIFSGYDISKSFADQMGTIELYYGGLLFFLLIGVVIKFFSGKKR</sequence>
<dbReference type="RefSeq" id="WP_078694349.1">
    <property type="nucleotide sequence ID" value="NZ_FUWX01000014.1"/>
</dbReference>
<evidence type="ECO:0000256" key="5">
    <source>
        <dbReference type="ARBA" id="ARBA00022989"/>
    </source>
</evidence>
<reference evidence="8 9" key="1">
    <citation type="submission" date="2017-02" db="EMBL/GenBank/DDBJ databases">
        <authorList>
            <person name="Peterson S.W."/>
        </authorList>
    </citation>
    <scope>NUCLEOTIDE SEQUENCE [LARGE SCALE GENOMIC DNA]</scope>
    <source>
        <strain evidence="8 9">ATCC 700028</strain>
    </source>
</reference>
<dbReference type="PANTHER" id="PTHR42770:SF15">
    <property type="entry name" value="GLUTAMATE_GAMMA-AMINOBUTYRATE ANTIPORTER-RELATED"/>
    <property type="match status" value="1"/>
</dbReference>
<dbReference type="Gene3D" id="1.20.1740.10">
    <property type="entry name" value="Amino acid/polyamine transporter I"/>
    <property type="match status" value="1"/>
</dbReference>
<dbReference type="PIRSF" id="PIRSF006060">
    <property type="entry name" value="AA_transporter"/>
    <property type="match status" value="1"/>
</dbReference>
<gene>
    <name evidence="8" type="ORF">SAMN02745174_01884</name>
</gene>
<keyword evidence="2" id="KW-0813">Transport</keyword>
<feature type="transmembrane region" description="Helical" evidence="7">
    <location>
        <begin position="407"/>
        <end position="428"/>
    </location>
</feature>
<keyword evidence="5 7" id="KW-1133">Transmembrane helix</keyword>
<evidence type="ECO:0000313" key="8">
    <source>
        <dbReference type="EMBL" id="SJZ90000.1"/>
    </source>
</evidence>
<feature type="transmembrane region" description="Helical" evidence="7">
    <location>
        <begin position="119"/>
        <end position="137"/>
    </location>
</feature>
<feature type="transmembrane region" description="Helical" evidence="7">
    <location>
        <begin position="35"/>
        <end position="58"/>
    </location>
</feature>
<dbReference type="InterPro" id="IPR002293">
    <property type="entry name" value="AA/rel_permease1"/>
</dbReference>
<proteinExistence type="predicted"/>
<keyword evidence="6 7" id="KW-0472">Membrane</keyword>
<dbReference type="Proteomes" id="UP000191153">
    <property type="component" value="Unassembled WGS sequence"/>
</dbReference>
<dbReference type="AlphaFoldDB" id="A0A1T4PEL7"/>
<keyword evidence="9" id="KW-1185">Reference proteome</keyword>
<keyword evidence="4 7" id="KW-0812">Transmembrane</keyword>
<evidence type="ECO:0000256" key="1">
    <source>
        <dbReference type="ARBA" id="ARBA00004651"/>
    </source>
</evidence>
<name>A0A1T4PEL7_9FUSO</name>
<evidence type="ECO:0000256" key="4">
    <source>
        <dbReference type="ARBA" id="ARBA00022692"/>
    </source>
</evidence>
<feature type="transmembrane region" description="Helical" evidence="7">
    <location>
        <begin position="440"/>
        <end position="458"/>
    </location>
</feature>
<feature type="transmembrane region" description="Helical" evidence="7">
    <location>
        <begin position="230"/>
        <end position="253"/>
    </location>
</feature>
<feature type="transmembrane region" description="Helical" evidence="7">
    <location>
        <begin position="365"/>
        <end position="387"/>
    </location>
</feature>
<evidence type="ECO:0000256" key="3">
    <source>
        <dbReference type="ARBA" id="ARBA00022475"/>
    </source>
</evidence>
<evidence type="ECO:0000256" key="7">
    <source>
        <dbReference type="SAM" id="Phobius"/>
    </source>
</evidence>
<dbReference type="STRING" id="180163.SAMN02745174_01884"/>
<evidence type="ECO:0000313" key="9">
    <source>
        <dbReference type="Proteomes" id="UP000191153"/>
    </source>
</evidence>
<feature type="transmembrane region" description="Helical" evidence="7">
    <location>
        <begin position="336"/>
        <end position="353"/>
    </location>
</feature>
<evidence type="ECO:0000256" key="6">
    <source>
        <dbReference type="ARBA" id="ARBA00023136"/>
    </source>
</evidence>
<dbReference type="InterPro" id="IPR050367">
    <property type="entry name" value="APC_superfamily"/>
</dbReference>
<comment type="subcellular location">
    <subcellularLocation>
        <location evidence="1">Cell membrane</location>
        <topology evidence="1">Multi-pass membrane protein</topology>
    </subcellularLocation>
</comment>
<dbReference type="Pfam" id="PF13520">
    <property type="entry name" value="AA_permease_2"/>
    <property type="match status" value="1"/>
</dbReference>
<feature type="transmembrane region" description="Helical" evidence="7">
    <location>
        <begin position="283"/>
        <end position="303"/>
    </location>
</feature>
<evidence type="ECO:0000256" key="2">
    <source>
        <dbReference type="ARBA" id="ARBA00022448"/>
    </source>
</evidence>
<organism evidence="8 9">
    <name type="scientific">Cetobacterium ceti</name>
    <dbReference type="NCBI Taxonomy" id="180163"/>
    <lineage>
        <taxon>Bacteria</taxon>
        <taxon>Fusobacteriati</taxon>
        <taxon>Fusobacteriota</taxon>
        <taxon>Fusobacteriia</taxon>
        <taxon>Fusobacteriales</taxon>
        <taxon>Fusobacteriaceae</taxon>
        <taxon>Cetobacterium</taxon>
    </lineage>
</organism>
<feature type="transmembrane region" description="Helical" evidence="7">
    <location>
        <begin position="79"/>
        <end position="99"/>
    </location>
</feature>
<feature type="transmembrane region" description="Helical" evidence="7">
    <location>
        <begin position="193"/>
        <end position="218"/>
    </location>
</feature>
<dbReference type="OrthoDB" id="84550at2"/>
<dbReference type="EMBL" id="FUWX01000014">
    <property type="protein sequence ID" value="SJZ90000.1"/>
    <property type="molecule type" value="Genomic_DNA"/>
</dbReference>
<protein>
    <submittedName>
        <fullName evidence="8">Amino acid/polyamine/organocation transporter, APC superfamily (TC 2.A.3)</fullName>
    </submittedName>
</protein>
<dbReference type="GO" id="GO:0005886">
    <property type="term" value="C:plasma membrane"/>
    <property type="evidence" value="ECO:0007669"/>
    <property type="project" value="UniProtKB-SubCell"/>
</dbReference>
<keyword evidence="3" id="KW-1003">Cell membrane</keyword>
<dbReference type="PANTHER" id="PTHR42770">
    <property type="entry name" value="AMINO ACID TRANSPORTER-RELATED"/>
    <property type="match status" value="1"/>
</dbReference>
<feature type="transmembrane region" description="Helical" evidence="7">
    <location>
        <begin position="149"/>
        <end position="170"/>
    </location>
</feature>
<dbReference type="GO" id="GO:0022857">
    <property type="term" value="F:transmembrane transporter activity"/>
    <property type="evidence" value="ECO:0007669"/>
    <property type="project" value="InterPro"/>
</dbReference>
<accession>A0A1T4PEL7</accession>